<dbReference type="EMBL" id="BPPX01000071">
    <property type="protein sequence ID" value="GJC91123.1"/>
    <property type="molecule type" value="Genomic_DNA"/>
</dbReference>
<gene>
    <name evidence="1" type="ORF">ColLi_13961</name>
</gene>
<organism evidence="1 2">
    <name type="scientific">Colletotrichum liriopes</name>
    <dbReference type="NCBI Taxonomy" id="708192"/>
    <lineage>
        <taxon>Eukaryota</taxon>
        <taxon>Fungi</taxon>
        <taxon>Dikarya</taxon>
        <taxon>Ascomycota</taxon>
        <taxon>Pezizomycotina</taxon>
        <taxon>Sordariomycetes</taxon>
        <taxon>Hypocreomycetidae</taxon>
        <taxon>Glomerellales</taxon>
        <taxon>Glomerellaceae</taxon>
        <taxon>Colletotrichum</taxon>
        <taxon>Colletotrichum spaethianum species complex</taxon>
    </lineage>
</organism>
<comment type="caution">
    <text evidence="1">The sequence shown here is derived from an EMBL/GenBank/DDBJ whole genome shotgun (WGS) entry which is preliminary data.</text>
</comment>
<protein>
    <submittedName>
        <fullName evidence="1">Uncharacterized protein</fullName>
    </submittedName>
</protein>
<dbReference type="Proteomes" id="UP001055172">
    <property type="component" value="Unassembled WGS sequence"/>
</dbReference>
<proteinExistence type="predicted"/>
<accession>A0AA37M162</accession>
<evidence type="ECO:0000313" key="2">
    <source>
        <dbReference type="Proteomes" id="UP001055172"/>
    </source>
</evidence>
<name>A0AA37M162_9PEZI</name>
<dbReference type="AlphaFoldDB" id="A0AA37M162"/>
<sequence length="61" mass="6951">MSMPTIIKLRCMHCRKLAELTSTDDLEDANMIRIGYNLFYCFDCAKATGYTEVHGRRSTSA</sequence>
<evidence type="ECO:0000313" key="1">
    <source>
        <dbReference type="EMBL" id="GJC91123.1"/>
    </source>
</evidence>
<keyword evidence="2" id="KW-1185">Reference proteome</keyword>
<reference evidence="1 2" key="1">
    <citation type="submission" date="2021-07" db="EMBL/GenBank/DDBJ databases">
        <title>Genome data of Colletotrichum spaethianum.</title>
        <authorList>
            <person name="Utami Y.D."/>
            <person name="Hiruma K."/>
        </authorList>
    </citation>
    <scope>NUCLEOTIDE SEQUENCE [LARGE SCALE GENOMIC DNA]</scope>
    <source>
        <strain evidence="1 2">MAFF 242679</strain>
    </source>
</reference>